<dbReference type="Gene3D" id="3.20.20.80">
    <property type="entry name" value="Glycosidases"/>
    <property type="match status" value="1"/>
</dbReference>
<evidence type="ECO:0000256" key="5">
    <source>
        <dbReference type="ARBA" id="ARBA00022801"/>
    </source>
</evidence>
<protein>
    <recommendedName>
        <fullName evidence="3">beta-galactosidase</fullName>
        <ecNumber evidence="3">3.2.1.23</ecNumber>
    </recommendedName>
</protein>
<evidence type="ECO:0000313" key="9">
    <source>
        <dbReference type="Proteomes" id="UP000541444"/>
    </source>
</evidence>
<evidence type="ECO:0000256" key="6">
    <source>
        <dbReference type="ARBA" id="ARBA00023295"/>
    </source>
</evidence>
<dbReference type="EMBL" id="JACGCM010001193">
    <property type="protein sequence ID" value="KAF6159503.1"/>
    <property type="molecule type" value="Genomic_DNA"/>
</dbReference>
<dbReference type="InterPro" id="IPR001944">
    <property type="entry name" value="Glycoside_Hdrlase_35"/>
</dbReference>
<evidence type="ECO:0000313" key="8">
    <source>
        <dbReference type="EMBL" id="KAF6159503.1"/>
    </source>
</evidence>
<dbReference type="FunFam" id="2.60.120.260:FF:000142">
    <property type="entry name" value="Beta-galactosidase"/>
    <property type="match status" value="1"/>
</dbReference>
<organism evidence="8 9">
    <name type="scientific">Kingdonia uniflora</name>
    <dbReference type="NCBI Taxonomy" id="39325"/>
    <lineage>
        <taxon>Eukaryota</taxon>
        <taxon>Viridiplantae</taxon>
        <taxon>Streptophyta</taxon>
        <taxon>Embryophyta</taxon>
        <taxon>Tracheophyta</taxon>
        <taxon>Spermatophyta</taxon>
        <taxon>Magnoliopsida</taxon>
        <taxon>Ranunculales</taxon>
        <taxon>Circaeasteraceae</taxon>
        <taxon>Kingdonia</taxon>
    </lineage>
</organism>
<dbReference type="AlphaFoldDB" id="A0A7J7MX97"/>
<evidence type="ECO:0000256" key="3">
    <source>
        <dbReference type="ARBA" id="ARBA00012756"/>
    </source>
</evidence>
<evidence type="ECO:0000256" key="2">
    <source>
        <dbReference type="ARBA" id="ARBA00009809"/>
    </source>
</evidence>
<proteinExistence type="inferred from homology"/>
<evidence type="ECO:0000256" key="1">
    <source>
        <dbReference type="ARBA" id="ARBA00001412"/>
    </source>
</evidence>
<dbReference type="Proteomes" id="UP000541444">
    <property type="component" value="Unassembled WGS sequence"/>
</dbReference>
<evidence type="ECO:0000259" key="7">
    <source>
        <dbReference type="Pfam" id="PF01301"/>
    </source>
</evidence>
<keyword evidence="9" id="KW-1185">Reference proteome</keyword>
<feature type="domain" description="Glycoside hydrolase 35 catalytic" evidence="7">
    <location>
        <begin position="8"/>
        <end position="193"/>
    </location>
</feature>
<comment type="similarity">
    <text evidence="2">Belongs to the glycosyl hydrolase 35 family.</text>
</comment>
<dbReference type="SUPFAM" id="SSF51445">
    <property type="entry name" value="(Trans)glycosidases"/>
    <property type="match status" value="1"/>
</dbReference>
<dbReference type="Pfam" id="PF01301">
    <property type="entry name" value="Glyco_hydro_35"/>
    <property type="match status" value="1"/>
</dbReference>
<reference evidence="8 9" key="1">
    <citation type="journal article" date="2020" name="IScience">
        <title>Genome Sequencing of the Endangered Kingdonia uniflora (Circaeasteraceae, Ranunculales) Reveals Potential Mechanisms of Evolutionary Specialization.</title>
        <authorList>
            <person name="Sun Y."/>
            <person name="Deng T."/>
            <person name="Zhang A."/>
            <person name="Moore M.J."/>
            <person name="Landis J.B."/>
            <person name="Lin N."/>
            <person name="Zhang H."/>
            <person name="Zhang X."/>
            <person name="Huang J."/>
            <person name="Zhang X."/>
            <person name="Sun H."/>
            <person name="Wang H."/>
        </authorList>
    </citation>
    <scope>NUCLEOTIDE SEQUENCE [LARGE SCALE GENOMIC DNA]</scope>
    <source>
        <strain evidence="8">TB1705</strain>
        <tissue evidence="8">Leaf</tissue>
    </source>
</reference>
<dbReference type="GO" id="GO:0005975">
    <property type="term" value="P:carbohydrate metabolic process"/>
    <property type="evidence" value="ECO:0007669"/>
    <property type="project" value="InterPro"/>
</dbReference>
<name>A0A7J7MX97_9MAGN</name>
<keyword evidence="5" id="KW-0378">Hydrolase</keyword>
<gene>
    <name evidence="8" type="ORF">GIB67_032274</name>
</gene>
<keyword evidence="4" id="KW-0732">Signal</keyword>
<dbReference type="InterPro" id="IPR031330">
    <property type="entry name" value="Gly_Hdrlase_35_cat"/>
</dbReference>
<dbReference type="InterPro" id="IPR017853">
    <property type="entry name" value="GH"/>
</dbReference>
<dbReference type="PRINTS" id="PR00742">
    <property type="entry name" value="GLHYDRLASE35"/>
</dbReference>
<dbReference type="OrthoDB" id="1433858at2759"/>
<dbReference type="EC" id="3.2.1.23" evidence="3"/>
<dbReference type="PANTHER" id="PTHR23421">
    <property type="entry name" value="BETA-GALACTOSIDASE RELATED"/>
    <property type="match status" value="1"/>
</dbReference>
<comment type="caution">
    <text evidence="8">The sequence shown here is derived from an EMBL/GenBank/DDBJ whole genome shotgun (WGS) entry which is preliminary data.</text>
</comment>
<dbReference type="GO" id="GO:0004565">
    <property type="term" value="F:beta-galactosidase activity"/>
    <property type="evidence" value="ECO:0007669"/>
    <property type="project" value="UniProtKB-EC"/>
</dbReference>
<evidence type="ECO:0000256" key="4">
    <source>
        <dbReference type="ARBA" id="ARBA00022729"/>
    </source>
</evidence>
<comment type="catalytic activity">
    <reaction evidence="1">
        <text>Hydrolysis of terminal non-reducing beta-D-galactose residues in beta-D-galactosides.</text>
        <dbReference type="EC" id="3.2.1.23"/>
    </reaction>
</comment>
<keyword evidence="6" id="KW-0326">Glycosidase</keyword>
<sequence>MIPLDMLMMQLKKELEFLFSAKRVRKKMENELYDGDSTIGHTLYKEITKVEFMKMKGKWRLAQPTQNYQWETLATYLEEFQQISIENENGPSSKVLGVPSYLYMTWAAKMAVELEFWGKIKQRSGQDLSYAVARFIQKGGSFVNYYMYHGGTHYGRIARGPFITTTYDYDAPLDEYGLIKQPKYGHLTELHRAIKLCEKALISTDPVVISLGSYQQAHVFSLKGGCAAFLANHNPESVAKVVYNNKH</sequence>
<accession>A0A7J7MX97</accession>